<dbReference type="Proteomes" id="UP000321574">
    <property type="component" value="Unassembled WGS sequence"/>
</dbReference>
<dbReference type="EMBL" id="VDUW01000007">
    <property type="protein sequence ID" value="TXL63700.1"/>
    <property type="molecule type" value="Genomic_DNA"/>
</dbReference>
<evidence type="ECO:0000256" key="6">
    <source>
        <dbReference type="ARBA" id="ARBA00023098"/>
    </source>
</evidence>
<evidence type="ECO:0000256" key="9">
    <source>
        <dbReference type="ARBA" id="ARBA00023239"/>
    </source>
</evidence>
<proteinExistence type="predicted"/>
<dbReference type="Pfam" id="PF02666">
    <property type="entry name" value="PS_Dcarbxylase"/>
    <property type="match status" value="1"/>
</dbReference>
<dbReference type="GO" id="GO:0006646">
    <property type="term" value="P:phosphatidylethanolamine biosynthetic process"/>
    <property type="evidence" value="ECO:0007669"/>
    <property type="project" value="UniProtKB-UniPathway"/>
</dbReference>
<keyword evidence="4" id="KW-0444">Lipid biosynthesis</keyword>
<evidence type="ECO:0000256" key="5">
    <source>
        <dbReference type="ARBA" id="ARBA00022793"/>
    </source>
</evidence>
<dbReference type="RefSeq" id="WP_147668201.1">
    <property type="nucleotide sequence ID" value="NZ_VDUW01000007.1"/>
</dbReference>
<protein>
    <recommendedName>
        <fullName evidence="3">phosphatidylserine decarboxylase</fullName>
        <ecNumber evidence="3">4.1.1.65</ecNumber>
    </recommendedName>
</protein>
<comment type="pathway">
    <text evidence="12">Phospholipid metabolism; phosphatidylethanolamine biosynthesis.</text>
</comment>
<dbReference type="PANTHER" id="PTHR10067">
    <property type="entry name" value="PHOSPHATIDYLSERINE DECARBOXYLASE"/>
    <property type="match status" value="1"/>
</dbReference>
<keyword evidence="14" id="KW-1185">Reference proteome</keyword>
<keyword evidence="9 13" id="KW-0456">Lyase</keyword>
<evidence type="ECO:0000256" key="12">
    <source>
        <dbReference type="ARBA" id="ARBA00024326"/>
    </source>
</evidence>
<organism evidence="13 14">
    <name type="scientific">Cerasibacillus terrae</name>
    <dbReference type="NCBI Taxonomy" id="2498845"/>
    <lineage>
        <taxon>Bacteria</taxon>
        <taxon>Bacillati</taxon>
        <taxon>Bacillota</taxon>
        <taxon>Bacilli</taxon>
        <taxon>Bacillales</taxon>
        <taxon>Bacillaceae</taxon>
        <taxon>Cerasibacillus</taxon>
    </lineage>
</organism>
<evidence type="ECO:0000256" key="7">
    <source>
        <dbReference type="ARBA" id="ARBA00023145"/>
    </source>
</evidence>
<dbReference type="OrthoDB" id="9802030at2"/>
<evidence type="ECO:0000256" key="3">
    <source>
        <dbReference type="ARBA" id="ARBA00012243"/>
    </source>
</evidence>
<comment type="caution">
    <text evidence="13">The sequence shown here is derived from an EMBL/GenBank/DDBJ whole genome shotgun (WGS) entry which is preliminary data.</text>
</comment>
<name>A0A5C8NRR4_9BACI</name>
<keyword evidence="7" id="KW-0865">Zymogen</keyword>
<dbReference type="AlphaFoldDB" id="A0A5C8NRR4"/>
<dbReference type="EC" id="4.1.1.65" evidence="3"/>
<evidence type="ECO:0000256" key="2">
    <source>
        <dbReference type="ARBA" id="ARBA00005189"/>
    </source>
</evidence>
<dbReference type="NCBIfam" id="NF002853">
    <property type="entry name" value="PRK03140.1"/>
    <property type="match status" value="1"/>
</dbReference>
<dbReference type="InterPro" id="IPR033177">
    <property type="entry name" value="PSD-B"/>
</dbReference>
<accession>A0A5C8NRR4</accession>
<keyword evidence="6" id="KW-0443">Lipid metabolism</keyword>
<evidence type="ECO:0000256" key="1">
    <source>
        <dbReference type="ARBA" id="ARBA00001928"/>
    </source>
</evidence>
<dbReference type="UniPathway" id="UPA00558"/>
<comment type="pathway">
    <text evidence="2">Lipid metabolism.</text>
</comment>
<evidence type="ECO:0000256" key="4">
    <source>
        <dbReference type="ARBA" id="ARBA00022516"/>
    </source>
</evidence>
<keyword evidence="5" id="KW-0210">Decarboxylase</keyword>
<keyword evidence="11" id="KW-0670">Pyruvate</keyword>
<dbReference type="PANTHER" id="PTHR10067:SF6">
    <property type="entry name" value="PHOSPHATIDYLSERINE DECARBOXYLASE PROENZYME, MITOCHONDRIAL"/>
    <property type="match status" value="1"/>
</dbReference>
<keyword evidence="10" id="KW-1208">Phospholipid metabolism</keyword>
<reference evidence="13 14" key="1">
    <citation type="submission" date="2019-06" db="EMBL/GenBank/DDBJ databases">
        <title>Cerasibacillus sp. nov., isolated from maize field.</title>
        <authorList>
            <person name="Lin S.-Y."/>
            <person name="Tsai C.-F."/>
            <person name="Young C.-C."/>
        </authorList>
    </citation>
    <scope>NUCLEOTIDE SEQUENCE [LARGE SCALE GENOMIC DNA]</scope>
    <source>
        <strain evidence="13 14">CC-CFT480</strain>
    </source>
</reference>
<dbReference type="InterPro" id="IPR003817">
    <property type="entry name" value="PS_Dcarbxylase"/>
</dbReference>
<evidence type="ECO:0000256" key="8">
    <source>
        <dbReference type="ARBA" id="ARBA00023209"/>
    </source>
</evidence>
<evidence type="ECO:0000256" key="10">
    <source>
        <dbReference type="ARBA" id="ARBA00023264"/>
    </source>
</evidence>
<evidence type="ECO:0000256" key="11">
    <source>
        <dbReference type="ARBA" id="ARBA00023317"/>
    </source>
</evidence>
<evidence type="ECO:0000313" key="13">
    <source>
        <dbReference type="EMBL" id="TXL63700.1"/>
    </source>
</evidence>
<dbReference type="GO" id="GO:0004609">
    <property type="term" value="F:phosphatidylserine decarboxylase activity"/>
    <property type="evidence" value="ECO:0007669"/>
    <property type="project" value="UniProtKB-EC"/>
</dbReference>
<gene>
    <name evidence="13" type="ORF">FHP05_11010</name>
</gene>
<dbReference type="NCBIfam" id="TIGR00163">
    <property type="entry name" value="PS_decarb"/>
    <property type="match status" value="1"/>
</dbReference>
<evidence type="ECO:0000313" key="14">
    <source>
        <dbReference type="Proteomes" id="UP000321574"/>
    </source>
</evidence>
<sequence length="260" mass="30135">MMKFLLKYFVELTGNAYSSTLLKSFSQSRLSKPLIRPFSKAYSINLKETEYPIHHYQTLHDFFTRRLRDKARLIDYSSDTFISPVDALLSEMGTIAENQTFYIKDQLYTLEKILGSKEKANVYRNGHFYILYLSPSHYHRFHYPITGRLESRYALGEKSYPVNQFGLKYGNMPFSTNYRIISELASPFGKIAMIKIGALNINSIQLHHTGSHFNKGEELGYFSFGSTILLLFEENSQFQPLMKPNTEVLIGQAIAKWMNK</sequence>
<comment type="cofactor">
    <cofactor evidence="1">
        <name>pyruvate</name>
        <dbReference type="ChEBI" id="CHEBI:15361"/>
    </cofactor>
</comment>
<keyword evidence="8" id="KW-0594">Phospholipid biosynthesis</keyword>